<evidence type="ECO:0000256" key="10">
    <source>
        <dbReference type="ARBA" id="ARBA00023242"/>
    </source>
</evidence>
<dbReference type="OrthoDB" id="5915660at2759"/>
<comment type="similarity">
    <text evidence="2">Belongs to the p53 family.</text>
</comment>
<keyword evidence="6" id="KW-0805">Transcription regulation</keyword>
<dbReference type="Proteomes" id="UP000410492">
    <property type="component" value="Unassembled WGS sequence"/>
</dbReference>
<evidence type="ECO:0000259" key="12">
    <source>
        <dbReference type="Pfam" id="PF00870"/>
    </source>
</evidence>
<dbReference type="GO" id="GO:0046872">
    <property type="term" value="F:metal ion binding"/>
    <property type="evidence" value="ECO:0007669"/>
    <property type="project" value="UniProtKB-KW"/>
</dbReference>
<gene>
    <name evidence="13" type="ORF">CALMAC_LOCUS5302</name>
</gene>
<evidence type="ECO:0000256" key="5">
    <source>
        <dbReference type="ARBA" id="ARBA00022833"/>
    </source>
</evidence>
<proteinExistence type="inferred from homology"/>
<dbReference type="GO" id="GO:0005634">
    <property type="term" value="C:nucleus"/>
    <property type="evidence" value="ECO:0007669"/>
    <property type="project" value="UniProtKB-SubCell"/>
</dbReference>
<evidence type="ECO:0000256" key="3">
    <source>
        <dbReference type="ARBA" id="ARBA00022703"/>
    </source>
</evidence>
<evidence type="ECO:0000256" key="4">
    <source>
        <dbReference type="ARBA" id="ARBA00022723"/>
    </source>
</evidence>
<accession>A0A653C163</accession>
<evidence type="ECO:0000256" key="8">
    <source>
        <dbReference type="ARBA" id="ARBA00023159"/>
    </source>
</evidence>
<comment type="cofactor">
    <cofactor evidence="11">
        <name>Zn(2+)</name>
        <dbReference type="ChEBI" id="CHEBI:29105"/>
    </cofactor>
    <text evidence="11">Binds 1 zinc ion per subunit.</text>
</comment>
<dbReference type="AlphaFoldDB" id="A0A653C163"/>
<dbReference type="PANTHER" id="PTHR11447">
    <property type="entry name" value="CELLULAR TUMOR ANTIGEN P53"/>
    <property type="match status" value="1"/>
</dbReference>
<evidence type="ECO:0000256" key="9">
    <source>
        <dbReference type="ARBA" id="ARBA00023163"/>
    </source>
</evidence>
<keyword evidence="8" id="KW-0010">Activator</keyword>
<feature type="non-terminal residue" evidence="13">
    <location>
        <position position="151"/>
    </location>
</feature>
<keyword evidence="9" id="KW-0804">Transcription</keyword>
<evidence type="ECO:0000256" key="1">
    <source>
        <dbReference type="ARBA" id="ARBA00004123"/>
    </source>
</evidence>
<comment type="subcellular location">
    <subcellularLocation>
        <location evidence="1">Nucleus</location>
    </subcellularLocation>
</comment>
<keyword evidence="14" id="KW-1185">Reference proteome</keyword>
<keyword evidence="7" id="KW-0238">DNA-binding</keyword>
<protein>
    <recommendedName>
        <fullName evidence="12">p53 DNA-binding domain-containing protein</fullName>
    </recommendedName>
</protein>
<dbReference type="GO" id="GO:0000981">
    <property type="term" value="F:DNA-binding transcription factor activity, RNA polymerase II-specific"/>
    <property type="evidence" value="ECO:0007669"/>
    <property type="project" value="TreeGrafter"/>
</dbReference>
<dbReference type="InterPro" id="IPR011615">
    <property type="entry name" value="p53_DNA-bd"/>
</dbReference>
<dbReference type="Pfam" id="PF00870">
    <property type="entry name" value="P53"/>
    <property type="match status" value="1"/>
</dbReference>
<keyword evidence="5 11" id="KW-0862">Zinc</keyword>
<evidence type="ECO:0000256" key="6">
    <source>
        <dbReference type="ARBA" id="ARBA00023015"/>
    </source>
</evidence>
<dbReference type="InterPro" id="IPR002117">
    <property type="entry name" value="p53_tumour_suppressor"/>
</dbReference>
<keyword evidence="4 11" id="KW-0479">Metal-binding</keyword>
<name>A0A653C163_CALMS</name>
<dbReference type="GO" id="GO:0006915">
    <property type="term" value="P:apoptotic process"/>
    <property type="evidence" value="ECO:0007669"/>
    <property type="project" value="UniProtKB-KW"/>
</dbReference>
<organism evidence="13 14">
    <name type="scientific">Callosobruchus maculatus</name>
    <name type="common">Southern cowpea weevil</name>
    <name type="synonym">Pulse bruchid</name>
    <dbReference type="NCBI Taxonomy" id="64391"/>
    <lineage>
        <taxon>Eukaryota</taxon>
        <taxon>Metazoa</taxon>
        <taxon>Ecdysozoa</taxon>
        <taxon>Arthropoda</taxon>
        <taxon>Hexapoda</taxon>
        <taxon>Insecta</taxon>
        <taxon>Pterygota</taxon>
        <taxon>Neoptera</taxon>
        <taxon>Endopterygota</taxon>
        <taxon>Coleoptera</taxon>
        <taxon>Polyphaga</taxon>
        <taxon>Cucujiformia</taxon>
        <taxon>Chrysomeloidea</taxon>
        <taxon>Chrysomelidae</taxon>
        <taxon>Bruchinae</taxon>
        <taxon>Bruchini</taxon>
        <taxon>Callosobruchus</taxon>
    </lineage>
</organism>
<feature type="domain" description="p53 DNA-binding" evidence="12">
    <location>
        <begin position="68"/>
        <end position="148"/>
    </location>
</feature>
<dbReference type="Gene3D" id="2.60.40.720">
    <property type="match status" value="1"/>
</dbReference>
<dbReference type="GO" id="GO:0000978">
    <property type="term" value="F:RNA polymerase II cis-regulatory region sequence-specific DNA binding"/>
    <property type="evidence" value="ECO:0007669"/>
    <property type="project" value="TreeGrafter"/>
</dbReference>
<feature type="binding site" evidence="11">
    <location>
        <position position="142"/>
    </location>
    <ligand>
        <name>Zn(2+)</name>
        <dbReference type="ChEBI" id="CHEBI:29105"/>
    </ligand>
</feature>
<dbReference type="PANTHER" id="PTHR11447:SF16">
    <property type="entry name" value="P53 PROTEIN LONG FORM VARIANT 1"/>
    <property type="match status" value="1"/>
</dbReference>
<evidence type="ECO:0000313" key="14">
    <source>
        <dbReference type="Proteomes" id="UP000410492"/>
    </source>
</evidence>
<dbReference type="InterPro" id="IPR012346">
    <property type="entry name" value="p53/RUNT-type_TF_DNA-bd_sf"/>
</dbReference>
<evidence type="ECO:0000256" key="11">
    <source>
        <dbReference type="PIRSR" id="PIRSR602117-1"/>
    </source>
</evidence>
<dbReference type="SUPFAM" id="SSF49417">
    <property type="entry name" value="p53-like transcription factors"/>
    <property type="match status" value="1"/>
</dbReference>
<evidence type="ECO:0000256" key="7">
    <source>
        <dbReference type="ARBA" id="ARBA00023125"/>
    </source>
</evidence>
<sequence>MSDILSPDDQQYLFKNLGTINVDEVAGNIGYAIFSEGEDQDSILIEDYKTELEQTITPAPAVEHVLTNEEYTGPFNFEVLIDPNGSKNAWVYSVPLNKVYMNMKIPFPVDFRVHDRPDFPLYIRTTPVYSAPQFAHENVYRCIHHEFAKEG</sequence>
<dbReference type="EMBL" id="CAACVG010006761">
    <property type="protein sequence ID" value="VEN41505.1"/>
    <property type="molecule type" value="Genomic_DNA"/>
</dbReference>
<feature type="binding site" evidence="11">
    <location>
        <position position="145"/>
    </location>
    <ligand>
        <name>Zn(2+)</name>
        <dbReference type="ChEBI" id="CHEBI:29105"/>
    </ligand>
</feature>
<reference evidence="13 14" key="1">
    <citation type="submission" date="2019-01" db="EMBL/GenBank/DDBJ databases">
        <authorList>
            <person name="Sayadi A."/>
        </authorList>
    </citation>
    <scope>NUCLEOTIDE SEQUENCE [LARGE SCALE GENOMIC DNA]</scope>
</reference>
<evidence type="ECO:0000313" key="13">
    <source>
        <dbReference type="EMBL" id="VEN41505.1"/>
    </source>
</evidence>
<keyword evidence="10" id="KW-0539">Nucleus</keyword>
<evidence type="ECO:0000256" key="2">
    <source>
        <dbReference type="ARBA" id="ARBA00006167"/>
    </source>
</evidence>
<keyword evidence="3" id="KW-0053">Apoptosis</keyword>
<dbReference type="InterPro" id="IPR008967">
    <property type="entry name" value="p53-like_TF_DNA-bd_sf"/>
</dbReference>